<name>J0WJZ1_RHILT</name>
<evidence type="ECO:0008006" key="4">
    <source>
        <dbReference type="Google" id="ProtNLM"/>
    </source>
</evidence>
<dbReference type="EMBL" id="JH719392">
    <property type="protein sequence ID" value="EJC85308.1"/>
    <property type="molecule type" value="Genomic_DNA"/>
</dbReference>
<accession>J0WJZ1</accession>
<evidence type="ECO:0000313" key="3">
    <source>
        <dbReference type="EMBL" id="EJC85808.1"/>
    </source>
</evidence>
<dbReference type="HOGENOM" id="CLU_357823_0_0_5"/>
<gene>
    <name evidence="2" type="ORF">Rleg4DRAFT_7187</name>
    <name evidence="3" type="ORF">Rleg4DRAFT_7705</name>
</gene>
<feature type="region of interest" description="Disordered" evidence="1">
    <location>
        <begin position="523"/>
        <end position="556"/>
    </location>
</feature>
<dbReference type="Proteomes" id="UP000005732">
    <property type="component" value="Unassembled WGS sequence"/>
</dbReference>
<reference evidence="3" key="1">
    <citation type="submission" date="2012-02" db="EMBL/GenBank/DDBJ databases">
        <title>Improved High-Quality Draft Sequence of Rhizobium leguminosarum bv. trifolii WSM2297.</title>
        <authorList>
            <consortium name="US DOE Joint Genome Institute"/>
            <person name="Lucas S."/>
            <person name="Han J."/>
            <person name="Lapidus A."/>
            <person name="Cheng J.-F."/>
            <person name="Goodwin L."/>
            <person name="Pitluck S."/>
            <person name="Peters L."/>
            <person name="Ovchinnikova G."/>
            <person name="Zhang X."/>
            <person name="Detter J.C."/>
            <person name="Han C."/>
            <person name="Tapia R."/>
            <person name="Land M."/>
            <person name="Hauser L."/>
            <person name="Kyrpides N."/>
            <person name="Ivanova N."/>
            <person name="Pagani I."/>
            <person name="Brau L."/>
            <person name="Yates R."/>
            <person name="O'Hara G."/>
            <person name="Rui T."/>
            <person name="Howieson J."/>
            <person name="Reeve W."/>
            <person name="Woyke T."/>
        </authorList>
    </citation>
    <scope>NUCLEOTIDE SEQUENCE [LARGE SCALE GENOMIC DNA]</scope>
    <source>
        <strain evidence="3">WSM2297</strain>
    </source>
</reference>
<organism evidence="3">
    <name type="scientific">Rhizobium leguminosarum bv. trifolii WSM2297</name>
    <dbReference type="NCBI Taxonomy" id="754762"/>
    <lineage>
        <taxon>Bacteria</taxon>
        <taxon>Pseudomonadati</taxon>
        <taxon>Pseudomonadota</taxon>
        <taxon>Alphaproteobacteria</taxon>
        <taxon>Hyphomicrobiales</taxon>
        <taxon>Rhizobiaceae</taxon>
        <taxon>Rhizobium/Agrobacterium group</taxon>
        <taxon>Rhizobium</taxon>
    </lineage>
</organism>
<proteinExistence type="predicted"/>
<dbReference type="Gene3D" id="3.30.870.10">
    <property type="entry name" value="Endonuclease Chain A"/>
    <property type="match status" value="1"/>
</dbReference>
<evidence type="ECO:0000313" key="2">
    <source>
        <dbReference type="EMBL" id="EJC85308.1"/>
    </source>
</evidence>
<sequence>MNPLDLVSAAPWERVAFTTYALSLSFFEAVVLDRLVRGGSRSALILADPEGVRSGLSEEGARRAGRDYDIEPVGCTTGVFHPKISVFASAHDAHVLVGSGNLTFGGWGGNLEVVEHLHPSFASDAMADAADMFELLAMSERIQTEAGPAFIRLAETLRAANRTGPRTGAVRVIHSVGGSIGSEIARFADELGGARRITFVSPYHDLDGRGVDAFSDLLSCDDVRLHVHEDGNVRGIGAVSWPFEGKRKRDAVEVSLPFKADGRLLHAKSIEILCQRGRLLVAGSANSTHAGLFGANVEASVLRIQRQTFIGWKTSSADVPQRPGTKAADEGEEITGSVGILRASLDSGAIKATVITPKVRGRVKVCVRTVRKTRELGYANIDATGRLSIEAYGLEQDAWEIGRLVLRLEQQETVVEGFVAITAATELVRRVGPMATRLFAVLAGNETPADVAAVLAWFREDPKRLPRVAKESAASAGGHESETATFVNLGSLEGSIEDIRGGDSANGSAAWKNAMALLRSAFSTPRGPWDSERDDDATDDGKKTNAKRTRENDQQNAKSIEHFEALLPKMLDSESPAADPFLALTLTHFVADRIRPPSAKVRSWISQLLPAITSFTGSAADQALAAFLVYYGTDVAPNGAGRARRALLLRGVDPSTLTPGIFETIPVFMELLTQDFNPAEFIECIVRSKTGGEEVCAYLLAATLGMPFEGSVLLSKSDQWEKLKKALTDRDLFSKFSVFKKRPSGCPRCRMNLPLARSADLRQLGVTECCGRIILCEEI</sequence>
<dbReference type="EMBL" id="JH719392">
    <property type="protein sequence ID" value="EJC85808.1"/>
    <property type="molecule type" value="Genomic_DNA"/>
</dbReference>
<dbReference type="RefSeq" id="WP_003574527.1">
    <property type="nucleotide sequence ID" value="NZ_JH719392.1"/>
</dbReference>
<evidence type="ECO:0000256" key="1">
    <source>
        <dbReference type="SAM" id="MobiDB-lite"/>
    </source>
</evidence>
<dbReference type="OrthoDB" id="8351115at2"/>
<protein>
    <recommendedName>
        <fullName evidence="4">Phospholipase D-like domain-containing protein</fullName>
    </recommendedName>
</protein>
<feature type="compositionally biased region" description="Basic and acidic residues" evidence="1">
    <location>
        <begin position="539"/>
        <end position="556"/>
    </location>
</feature>
<dbReference type="AlphaFoldDB" id="J0WJZ1"/>